<organism evidence="2 3">
    <name type="scientific">Methylosinus sporium</name>
    <dbReference type="NCBI Taxonomy" id="428"/>
    <lineage>
        <taxon>Bacteria</taxon>
        <taxon>Pseudomonadati</taxon>
        <taxon>Pseudomonadota</taxon>
        <taxon>Alphaproteobacteria</taxon>
        <taxon>Hyphomicrobiales</taxon>
        <taxon>Methylocystaceae</taxon>
        <taxon>Methylosinus</taxon>
    </lineage>
</organism>
<dbReference type="Proteomes" id="UP000316781">
    <property type="component" value="Unassembled WGS sequence"/>
</dbReference>
<accession>A0A549SU85</accession>
<reference evidence="2 3" key="1">
    <citation type="submission" date="2019-07" db="EMBL/GenBank/DDBJ databases">
        <title>Ln-dependent methylotrophs.</title>
        <authorList>
            <person name="Tani A."/>
        </authorList>
    </citation>
    <scope>NUCLEOTIDE SEQUENCE [LARGE SCALE GENOMIC DNA]</scope>
    <source>
        <strain evidence="2 3">SM89A</strain>
    </source>
</reference>
<keyword evidence="1" id="KW-0812">Transmembrane</keyword>
<dbReference type="InterPro" id="IPR005625">
    <property type="entry name" value="PepSY-ass_TM"/>
</dbReference>
<protein>
    <submittedName>
        <fullName evidence="2">PepSY domain-containing protein</fullName>
    </submittedName>
</protein>
<dbReference type="EMBL" id="VJMF01000043">
    <property type="protein sequence ID" value="TRL33127.1"/>
    <property type="molecule type" value="Genomic_DNA"/>
</dbReference>
<evidence type="ECO:0000313" key="3">
    <source>
        <dbReference type="Proteomes" id="UP000316781"/>
    </source>
</evidence>
<feature type="transmembrane region" description="Helical" evidence="1">
    <location>
        <begin position="59"/>
        <end position="82"/>
    </location>
</feature>
<evidence type="ECO:0000313" key="2">
    <source>
        <dbReference type="EMBL" id="TRL33127.1"/>
    </source>
</evidence>
<sequence>MWRRFPRGAVGRVALSRPTALSTRSATTIAGLLTGRRSGNTITARLVAPHMASVFGLPYRIFVCALGLVIAMLSVTGVYIWWKKRAQSAFVRARPPEKSRESIMTDWR</sequence>
<name>A0A549SU85_METSR</name>
<comment type="caution">
    <text evidence="2">The sequence shown here is derived from an EMBL/GenBank/DDBJ whole genome shotgun (WGS) entry which is preliminary data.</text>
</comment>
<dbReference type="Pfam" id="PF03929">
    <property type="entry name" value="PepSY_TM"/>
    <property type="match status" value="1"/>
</dbReference>
<dbReference type="AlphaFoldDB" id="A0A549SU85"/>
<proteinExistence type="predicted"/>
<gene>
    <name evidence="2" type="ORF">FM996_11215</name>
</gene>
<evidence type="ECO:0000256" key="1">
    <source>
        <dbReference type="SAM" id="Phobius"/>
    </source>
</evidence>
<keyword evidence="1" id="KW-0472">Membrane</keyword>
<keyword evidence="1" id="KW-1133">Transmembrane helix</keyword>